<organism evidence="2 3">
    <name type="scientific">Loa loa</name>
    <name type="common">Eye worm</name>
    <name type="synonym">Filaria loa</name>
    <dbReference type="NCBI Taxonomy" id="7209"/>
    <lineage>
        <taxon>Eukaryota</taxon>
        <taxon>Metazoa</taxon>
        <taxon>Ecdysozoa</taxon>
        <taxon>Nematoda</taxon>
        <taxon>Chromadorea</taxon>
        <taxon>Rhabditida</taxon>
        <taxon>Spirurina</taxon>
        <taxon>Spiruromorpha</taxon>
        <taxon>Filarioidea</taxon>
        <taxon>Onchocercidae</taxon>
        <taxon>Loa</taxon>
    </lineage>
</organism>
<proteinExistence type="predicted"/>
<reference evidence="3" key="2">
    <citation type="submission" date="2016-11" db="UniProtKB">
        <authorList>
            <consortium name="WormBaseParasite"/>
        </authorList>
    </citation>
    <scope>IDENTIFICATION</scope>
</reference>
<dbReference type="CDD" id="cd05382">
    <property type="entry name" value="CAP_GAPR1-like"/>
    <property type="match status" value="1"/>
</dbReference>
<keyword evidence="2" id="KW-1185">Reference proteome</keyword>
<name>A0A1I7VUU0_LOALO</name>
<sequence>MKKIFGRKKLKKSKSDQHERIDENCINGTTTLATSGTFCRTTTGFKQSITTDECYSCYDATSSSVGEERHFDEELDKHMMQTIADVKYVKKMPKFVAVGEVNFQRECLDAHNAVRAQYGCQPLIWSQELCDLAHSWAVKLAERGRILFPELQGIGENIRLTIVEEQTHLPSGAEITEIWAREAKDFDFERPRWNPSYRKSQVLRILKISSWTKKTGQFYRKATNCGFTISRNAFKQGYLPLKVETQHFTQIVWKETSEMGIARQWNTTTNCVATVAMYRPSGNSNAPGEFQVNIPPKVHFDEIPVLPNTVMHGISCALRHSTTIQQESVLQNLPSSSDKS</sequence>
<dbReference type="AlphaFoldDB" id="A0A1I7VUU0"/>
<dbReference type="Gene3D" id="3.40.33.10">
    <property type="entry name" value="CAP"/>
    <property type="match status" value="1"/>
</dbReference>
<dbReference type="WBParaSite" id="EN70_6513">
    <property type="protein sequence ID" value="EN70_6513"/>
    <property type="gene ID" value="EN70_6513"/>
</dbReference>
<evidence type="ECO:0000313" key="2">
    <source>
        <dbReference type="Proteomes" id="UP000095285"/>
    </source>
</evidence>
<dbReference type="InterPro" id="IPR001283">
    <property type="entry name" value="CRISP-related"/>
</dbReference>
<dbReference type="SUPFAM" id="SSF55797">
    <property type="entry name" value="PR-1-like"/>
    <property type="match status" value="2"/>
</dbReference>
<dbReference type="STRING" id="7209.A0A1I7VUU0"/>
<dbReference type="SMART" id="SM00198">
    <property type="entry name" value="SCP"/>
    <property type="match status" value="1"/>
</dbReference>
<protein>
    <submittedName>
        <fullName evidence="3">SCP domain-containing protein</fullName>
    </submittedName>
</protein>
<evidence type="ECO:0000313" key="3">
    <source>
        <dbReference type="WBParaSite" id="EN70_6513"/>
    </source>
</evidence>
<accession>A0A1I7VUU0</accession>
<reference evidence="2" key="1">
    <citation type="submission" date="2012-04" db="EMBL/GenBank/DDBJ databases">
        <title>The Genome Sequence of Loa loa.</title>
        <authorList>
            <consortium name="The Broad Institute Genome Sequencing Platform"/>
            <consortium name="Broad Institute Genome Sequencing Center for Infectious Disease"/>
            <person name="Nutman T.B."/>
            <person name="Fink D.L."/>
            <person name="Russ C."/>
            <person name="Young S."/>
            <person name="Zeng Q."/>
            <person name="Gargeya S."/>
            <person name="Alvarado L."/>
            <person name="Berlin A."/>
            <person name="Chapman S.B."/>
            <person name="Chen Z."/>
            <person name="Freedman E."/>
            <person name="Gellesch M."/>
            <person name="Goldberg J."/>
            <person name="Griggs A."/>
            <person name="Gujja S."/>
            <person name="Heilman E.R."/>
            <person name="Heiman D."/>
            <person name="Howarth C."/>
            <person name="Mehta T."/>
            <person name="Neiman D."/>
            <person name="Pearson M."/>
            <person name="Roberts A."/>
            <person name="Saif S."/>
            <person name="Shea T."/>
            <person name="Shenoy N."/>
            <person name="Sisk P."/>
            <person name="Stolte C."/>
            <person name="Sykes S."/>
            <person name="White J."/>
            <person name="Yandava C."/>
            <person name="Haas B."/>
            <person name="Henn M.R."/>
            <person name="Nusbaum C."/>
            <person name="Birren B."/>
        </authorList>
    </citation>
    <scope>NUCLEOTIDE SEQUENCE [LARGE SCALE GENOMIC DNA]</scope>
</reference>
<dbReference type="InterPro" id="IPR034113">
    <property type="entry name" value="SCP_GAPR1-like"/>
</dbReference>
<dbReference type="InterPro" id="IPR035940">
    <property type="entry name" value="CAP_sf"/>
</dbReference>
<dbReference type="InterPro" id="IPR014044">
    <property type="entry name" value="CAP_dom"/>
</dbReference>
<dbReference type="PANTHER" id="PTHR10334">
    <property type="entry name" value="CYSTEINE-RICH SECRETORY PROTEIN-RELATED"/>
    <property type="match status" value="1"/>
</dbReference>
<evidence type="ECO:0000259" key="1">
    <source>
        <dbReference type="SMART" id="SM00198"/>
    </source>
</evidence>
<dbReference type="Pfam" id="PF00188">
    <property type="entry name" value="CAP"/>
    <property type="match status" value="1"/>
</dbReference>
<dbReference type="Proteomes" id="UP000095285">
    <property type="component" value="Unassembled WGS sequence"/>
</dbReference>
<feature type="domain" description="SCP" evidence="1">
    <location>
        <begin position="102"/>
        <end position="286"/>
    </location>
</feature>